<feature type="region of interest" description="Disordered" evidence="1">
    <location>
        <begin position="100"/>
        <end position="125"/>
    </location>
</feature>
<keyword evidence="2" id="KW-0472">Membrane</keyword>
<accession>A0A1D6LIY0</accession>
<keyword evidence="2" id="KW-1133">Transmembrane helix</keyword>
<dbReference type="InParanoid" id="A0A1D6LIY0"/>
<sequence length="125" mass="14225">MGNSNDSFRFVEPCFGLWFDGCLDFSAMIFPVVHIGAIAVSFLFVVMMFNIQIAEIHEEVLRYLPKEGEAHLPSLGTLLGKVSPPSFFSRYFTWKGRCGKEERSGGVKKVKRSKPKERKSNLIQY</sequence>
<evidence type="ECO:0000256" key="2">
    <source>
        <dbReference type="SAM" id="Phobius"/>
    </source>
</evidence>
<protein>
    <submittedName>
        <fullName evidence="3">ATP synthase subunit a</fullName>
    </submittedName>
</protein>
<evidence type="ECO:0000313" key="3">
    <source>
        <dbReference type="EMBL" id="AQK79738.1"/>
    </source>
</evidence>
<dbReference type="PANTHER" id="PTHR33269">
    <property type="entry name" value="NADH-UBIQUINONE OXIDOREDUCTASE CHAIN 6"/>
    <property type="match status" value="1"/>
</dbReference>
<dbReference type="STRING" id="4577.A0A1D6LIY0"/>
<gene>
    <name evidence="3" type="ORF">ZEAMMB73_Zm00001d035824</name>
</gene>
<dbReference type="InterPro" id="IPR042106">
    <property type="entry name" value="Nuo/plastoQ_OxRdtase_6_NuoJ"/>
</dbReference>
<dbReference type="Gene3D" id="1.20.120.1200">
    <property type="entry name" value="NADH-ubiquinone/plastoquinone oxidoreductase chain 6, subunit NuoJ"/>
    <property type="match status" value="1"/>
</dbReference>
<dbReference type="PANTHER" id="PTHR33269:SF17">
    <property type="entry name" value="NADH-UBIQUINONE OXIDOREDUCTASE CHAIN 6"/>
    <property type="match status" value="1"/>
</dbReference>
<dbReference type="SMR" id="A0A1D6LIY0"/>
<proteinExistence type="predicted"/>
<keyword evidence="2" id="KW-0812">Transmembrane</keyword>
<feature type="compositionally biased region" description="Basic residues" evidence="1">
    <location>
        <begin position="106"/>
        <end position="117"/>
    </location>
</feature>
<reference evidence="3" key="1">
    <citation type="submission" date="2015-12" db="EMBL/GenBank/DDBJ databases">
        <title>Update maize B73 reference genome by single molecule sequencing technologies.</title>
        <authorList>
            <consortium name="Maize Genome Sequencing Project"/>
            <person name="Ware D."/>
        </authorList>
    </citation>
    <scope>NUCLEOTIDE SEQUENCE</scope>
    <source>
        <tissue evidence="3">Seedling</tissue>
    </source>
</reference>
<name>A0A1D6LIY0_MAIZE</name>
<feature type="transmembrane region" description="Helical" evidence="2">
    <location>
        <begin position="25"/>
        <end position="49"/>
    </location>
</feature>
<organism evidence="3">
    <name type="scientific">Zea mays</name>
    <name type="common">Maize</name>
    <dbReference type="NCBI Taxonomy" id="4577"/>
    <lineage>
        <taxon>Eukaryota</taxon>
        <taxon>Viridiplantae</taxon>
        <taxon>Streptophyta</taxon>
        <taxon>Embryophyta</taxon>
        <taxon>Tracheophyta</taxon>
        <taxon>Spermatophyta</taxon>
        <taxon>Magnoliopsida</taxon>
        <taxon>Liliopsida</taxon>
        <taxon>Poales</taxon>
        <taxon>Poaceae</taxon>
        <taxon>PACMAD clade</taxon>
        <taxon>Panicoideae</taxon>
        <taxon>Andropogonodae</taxon>
        <taxon>Andropogoneae</taxon>
        <taxon>Tripsacinae</taxon>
        <taxon>Zea</taxon>
    </lineage>
</organism>
<dbReference type="EMBL" id="CM000782">
    <property type="protein sequence ID" value="AQK79738.1"/>
    <property type="molecule type" value="Genomic_DNA"/>
</dbReference>
<evidence type="ECO:0000256" key="1">
    <source>
        <dbReference type="SAM" id="MobiDB-lite"/>
    </source>
</evidence>
<dbReference type="AlphaFoldDB" id="A0A1D6LIY0"/>